<keyword evidence="1" id="KW-0472">Membrane</keyword>
<feature type="transmembrane region" description="Helical" evidence="1">
    <location>
        <begin position="370"/>
        <end position="390"/>
    </location>
</feature>
<dbReference type="AlphaFoldDB" id="Q609S8"/>
<feature type="transmembrane region" description="Helical" evidence="1">
    <location>
        <begin position="63"/>
        <end position="80"/>
    </location>
</feature>
<feature type="transmembrane region" description="Helical" evidence="1">
    <location>
        <begin position="195"/>
        <end position="211"/>
    </location>
</feature>
<keyword evidence="1" id="KW-0812">Transmembrane</keyword>
<accession>Q609S8</accession>
<feature type="transmembrane region" description="Helical" evidence="1">
    <location>
        <begin position="140"/>
        <end position="159"/>
    </location>
</feature>
<sequence length="471" mass="52447">MSAHPLKISWCFSARSMLVYKPSLAIGKSANTLSNKRAALLFLLFMFYGPAIQVVGEFRYVEIVVLVLLVFNFSRAVRYLGNLEKLLISLFLLAAMAHVVADLVTNASIEGTIKRTGTYIILAMLIIGLHWLAHGDVARIRWMLAGYCLSYLIVYLAGIETPSRGYLIGPWRLGLGMATTIGVALMIAWQPRLQRIGGLALLAMAGIHWMSEGRSVAAITAVTGMLALSSSLRSSYYPAPFNPWIVIGFIVFSSVGIICLNYGLEIATENKMFPSEMQKKMETQFASRYGLLGGGRPDAFVALYAISKRPFLGHGSTNLDPDVWYFYSELNAEMYAQMNDYERILLHELNKEWVLGTPSHSHLLGAWADAGIIAALCWFAVLGLCIYVFVRVMFWRHCLAPLIVLIAVSTIWDILFSPGPARMDMAFRILILTHAVKLLRTFDLCMTRNLVVQRRHQISQTSDLGCFAKGP</sequence>
<dbReference type="KEGG" id="mca:MCA1150"/>
<dbReference type="HOGENOM" id="CLU_579788_0_0_6"/>
<feature type="transmembrane region" description="Helical" evidence="1">
    <location>
        <begin position="285"/>
        <end position="306"/>
    </location>
</feature>
<feature type="transmembrane region" description="Helical" evidence="1">
    <location>
        <begin position="171"/>
        <end position="189"/>
    </location>
</feature>
<feature type="transmembrane region" description="Helical" evidence="1">
    <location>
        <begin position="86"/>
        <end position="104"/>
    </location>
</feature>
<feature type="transmembrane region" description="Helical" evidence="1">
    <location>
        <begin position="244"/>
        <end position="264"/>
    </location>
</feature>
<dbReference type="EMBL" id="AE017282">
    <property type="protein sequence ID" value="AAU92807.1"/>
    <property type="molecule type" value="Genomic_DNA"/>
</dbReference>
<gene>
    <name evidence="2" type="ordered locus">MCA1150</name>
</gene>
<name>Q609S8_METCA</name>
<dbReference type="TCDB" id="9.B.67.7.4">
    <property type="family name" value="the o-antigen polymerase (oap) family"/>
</dbReference>
<evidence type="ECO:0000256" key="1">
    <source>
        <dbReference type="SAM" id="Phobius"/>
    </source>
</evidence>
<proteinExistence type="predicted"/>
<keyword evidence="1" id="KW-1133">Transmembrane helix</keyword>
<reference evidence="2 3" key="1">
    <citation type="journal article" date="2004" name="PLoS Biol.">
        <title>Genomic insights into methanotrophy: the complete genome sequence of Methylococcus capsulatus (Bath).</title>
        <authorList>
            <person name="Ward N.L."/>
            <person name="Larsen O."/>
            <person name="Sakwa J."/>
            <person name="Bruseth L."/>
            <person name="Khouri H.M."/>
            <person name="Durkin A.S."/>
            <person name="Dimitrov G."/>
            <person name="Jiang L."/>
            <person name="Scanlan D."/>
            <person name="Kang K.H."/>
            <person name="Lewis M.R."/>
            <person name="Nelson K.E."/>
            <person name="Methe B.A."/>
            <person name="Wu M."/>
            <person name="Heidelberg J.F."/>
            <person name="Paulsen I.T."/>
            <person name="Fouts D.E."/>
            <person name="Ravel J."/>
            <person name="Tettelin H."/>
            <person name="Ren Q."/>
            <person name="Read T.D."/>
            <person name="DeBoy R.T."/>
            <person name="Seshadri R."/>
            <person name="Salzberg S.L."/>
            <person name="Jensen H.B."/>
            <person name="Birkeland N.K."/>
            <person name="Nelson W.C."/>
            <person name="Dodson R.J."/>
            <person name="Grindhaug S.H."/>
            <person name="Holt I.E."/>
            <person name="Eidhammer I."/>
            <person name="Jonasen I."/>
            <person name="Vanaken S."/>
            <person name="Utterback T.R."/>
            <person name="Feldblyum T.V."/>
            <person name="Fraser C.M."/>
            <person name="Lillehaug J.R."/>
            <person name="Eisen J.A."/>
        </authorList>
    </citation>
    <scope>NUCLEOTIDE SEQUENCE [LARGE SCALE GENOMIC DNA]</scope>
    <source>
        <strain evidence="3">ATCC 33009 / NCIMB 11132 / Bath</strain>
    </source>
</reference>
<feature type="transmembrane region" description="Helical" evidence="1">
    <location>
        <begin position="402"/>
        <end position="419"/>
    </location>
</feature>
<organism evidence="2 3">
    <name type="scientific">Methylococcus capsulatus (strain ATCC 33009 / NCIMB 11132 / Bath)</name>
    <dbReference type="NCBI Taxonomy" id="243233"/>
    <lineage>
        <taxon>Bacteria</taxon>
        <taxon>Pseudomonadati</taxon>
        <taxon>Pseudomonadota</taxon>
        <taxon>Gammaproteobacteria</taxon>
        <taxon>Methylococcales</taxon>
        <taxon>Methylococcaceae</taxon>
        <taxon>Methylococcus</taxon>
    </lineage>
</organism>
<feature type="transmembrane region" description="Helical" evidence="1">
    <location>
        <begin position="38"/>
        <end position="56"/>
    </location>
</feature>
<dbReference type="eggNOG" id="COG3307">
    <property type="taxonomic scope" value="Bacteria"/>
</dbReference>
<evidence type="ECO:0000313" key="3">
    <source>
        <dbReference type="Proteomes" id="UP000006821"/>
    </source>
</evidence>
<evidence type="ECO:0000313" key="2">
    <source>
        <dbReference type="EMBL" id="AAU92807.1"/>
    </source>
</evidence>
<dbReference type="Proteomes" id="UP000006821">
    <property type="component" value="Chromosome"/>
</dbReference>
<feature type="transmembrane region" description="Helical" evidence="1">
    <location>
        <begin position="116"/>
        <end position="134"/>
    </location>
</feature>
<protein>
    <submittedName>
        <fullName evidence="2">Putative membrane protein</fullName>
    </submittedName>
</protein>
<dbReference type="STRING" id="243233.MCA1150"/>